<evidence type="ECO:0000313" key="1">
    <source>
        <dbReference type="EMBL" id="AXR01645.1"/>
    </source>
</evidence>
<dbReference type="Proteomes" id="UP000258102">
    <property type="component" value="Chromosome 1"/>
</dbReference>
<accession>A0AAD0RHE2</accession>
<reference evidence="1 2" key="1">
    <citation type="submission" date="2018-08" db="EMBL/GenBank/DDBJ databases">
        <title>Whole Genome Sequences of Two Pseudoalteromonas piscicida Strains, DE1-A and DE2-A, which Exhibit Strong Antibacterial Activity against Vibrio vulnificus.</title>
        <authorList>
            <person name="Richards G.P."/>
            <person name="Needleman D.S."/>
            <person name="Watson M.A."/>
            <person name="Polson S.W."/>
        </authorList>
    </citation>
    <scope>NUCLEOTIDE SEQUENCE [LARGE SCALE GENOMIC DNA]</scope>
    <source>
        <strain evidence="1 2">DE2-A</strain>
    </source>
</reference>
<organism evidence="1 2">
    <name type="scientific">Pseudoalteromonas piscicida</name>
    <dbReference type="NCBI Taxonomy" id="43662"/>
    <lineage>
        <taxon>Bacteria</taxon>
        <taxon>Pseudomonadati</taxon>
        <taxon>Pseudomonadota</taxon>
        <taxon>Gammaproteobacteria</taxon>
        <taxon>Alteromonadales</taxon>
        <taxon>Pseudoalteromonadaceae</taxon>
        <taxon>Pseudoalteromonas</taxon>
    </lineage>
</organism>
<dbReference type="RefSeq" id="WP_088531191.1">
    <property type="nucleotide sequence ID" value="NZ_CP021646.1"/>
</dbReference>
<sequence>MQSSQFASVVWTTSGLAKLTQALEQGQAFTLTHLSAGSAGYIASHLQTQLRQERQKVPILQAEQLTATQVRFSAVFEGEADYPVKELGIWSGSTLVAVYSAGGEVLNHKSKDVAWLEVISLNLAALPAQQVSFETGVLNTNIFMAKELATSVYAHLRQGKSLIQQANQTMQLAMRLRKANIG</sequence>
<proteinExistence type="predicted"/>
<protein>
    <submittedName>
        <fullName evidence="1">Uncharacterized protein</fullName>
    </submittedName>
</protein>
<dbReference type="AlphaFoldDB" id="A0AAD0RHE2"/>
<gene>
    <name evidence="1" type="ORF">D0511_05810</name>
</gene>
<dbReference type="EMBL" id="CP031761">
    <property type="protein sequence ID" value="AXR01645.1"/>
    <property type="molecule type" value="Genomic_DNA"/>
</dbReference>
<evidence type="ECO:0000313" key="2">
    <source>
        <dbReference type="Proteomes" id="UP000258102"/>
    </source>
</evidence>
<dbReference type="KEGG" id="ppis:B1L02_11925"/>
<name>A0AAD0RHE2_PSEO7</name>